<gene>
    <name evidence="5" type="ORF">BST26_14140</name>
</gene>
<dbReference type="RefSeq" id="WP_083031785.1">
    <property type="nucleotide sequence ID" value="NZ_AP022618.1"/>
</dbReference>
<dbReference type="InterPro" id="IPR020946">
    <property type="entry name" value="Flavin_mOase-like"/>
</dbReference>
<sequence>MDTAQLDGIRIGRRHLRFDPITDDDATIAAHLEQLSVPALIASVVGITGDPSLLRTAIRPREFIQNEFQGKMTPAELAELRRRALAGVTAWRDAGCPQPRDPSPELIRETMEWINCGPVPDDYAALYAEEMDLAGANPRAIGLAGDAVIPPGFSVLIIGLGEAGLLAALRLQEAGIAFEIIEKNDDVGGTWYENSYPGCRVDVASHFYSYSFTHADQFSDYYARQPELHRYFRALMDEFGIGEHVHWGHEVTRAEWDEDAGRWTVTATAADGTRLTRSATVVFAGVGFLNRPLIPDLPGLERFAGPVFHAARWDHDVDLTDARVALVGAGASGFQIGPAIVDDVAALTVFQRTPQWMAPNPRYHAAVGDGEHWAMRHLPGYSRWYRFMLMLQSSDKMLDLVRADENWPDFPRTANAASAARREVFVNWITDQLGEDPALMAKVTPNYPPMAKRMLQDNGSWLRCLRRDHVELVTDPILGIDETGILTESGHHDTDVIVLATGFRASEMLWPMDIIGRDGVSIADWWDGKPAAYNGISVPGFPNFFIFSGPGTGLAHAGSVMFMTECQMRYAGAALQTLIEGGHRSIEPSEAAYHRYRDRLQTEISALMWGHPSIEHSWYKAADGNVYVLSPWRSVDYWTMTGAVDPDDHVLNGAHR</sequence>
<dbReference type="EMBL" id="MVHS01000035">
    <property type="protein sequence ID" value="ORA68608.1"/>
    <property type="molecule type" value="Genomic_DNA"/>
</dbReference>
<evidence type="ECO:0000256" key="2">
    <source>
        <dbReference type="ARBA" id="ARBA00022630"/>
    </source>
</evidence>
<evidence type="ECO:0000313" key="5">
    <source>
        <dbReference type="EMBL" id="ORA68608.1"/>
    </source>
</evidence>
<dbReference type="PANTHER" id="PTHR42877">
    <property type="entry name" value="L-ORNITHINE N(5)-MONOOXYGENASE-RELATED"/>
    <property type="match status" value="1"/>
</dbReference>
<name>A0A1X0D8E0_9MYCO</name>
<dbReference type="InterPro" id="IPR036188">
    <property type="entry name" value="FAD/NAD-bd_sf"/>
</dbReference>
<dbReference type="Pfam" id="PF00743">
    <property type="entry name" value="FMO-like"/>
    <property type="match status" value="1"/>
</dbReference>
<keyword evidence="6" id="KW-1185">Reference proteome</keyword>
<keyword evidence="2" id="KW-0285">Flavoprotein</keyword>
<dbReference type="GO" id="GO:0004499">
    <property type="term" value="F:N,N-dimethylaniline monooxygenase activity"/>
    <property type="evidence" value="ECO:0007669"/>
    <property type="project" value="InterPro"/>
</dbReference>
<evidence type="ECO:0000256" key="3">
    <source>
        <dbReference type="ARBA" id="ARBA00022827"/>
    </source>
</evidence>
<dbReference type="AlphaFoldDB" id="A0A1X0D8E0"/>
<comment type="similarity">
    <text evidence="1">Belongs to the FAD-binding monooxygenase family.</text>
</comment>
<comment type="caution">
    <text evidence="5">The sequence shown here is derived from an EMBL/GenBank/DDBJ whole genome shotgun (WGS) entry which is preliminary data.</text>
</comment>
<dbReference type="PRINTS" id="PR00368">
    <property type="entry name" value="FADPNR"/>
</dbReference>
<dbReference type="STRING" id="444597.BST26_14140"/>
<dbReference type="GO" id="GO:0050661">
    <property type="term" value="F:NADP binding"/>
    <property type="evidence" value="ECO:0007669"/>
    <property type="project" value="InterPro"/>
</dbReference>
<evidence type="ECO:0000256" key="1">
    <source>
        <dbReference type="ARBA" id="ARBA00010139"/>
    </source>
</evidence>
<proteinExistence type="inferred from homology"/>
<dbReference type="InterPro" id="IPR051209">
    <property type="entry name" value="FAD-bind_Monooxygenase_sf"/>
</dbReference>
<accession>A0A1X0D8E0</accession>
<evidence type="ECO:0000256" key="4">
    <source>
        <dbReference type="ARBA" id="ARBA00023002"/>
    </source>
</evidence>
<keyword evidence="5" id="KW-0503">Monooxygenase</keyword>
<dbReference type="Proteomes" id="UP000192801">
    <property type="component" value="Unassembled WGS sequence"/>
</dbReference>
<keyword evidence="4" id="KW-0560">Oxidoreductase</keyword>
<dbReference type="SUPFAM" id="SSF51905">
    <property type="entry name" value="FAD/NAD(P)-binding domain"/>
    <property type="match status" value="1"/>
</dbReference>
<dbReference type="PANTHER" id="PTHR42877:SF4">
    <property type="entry name" value="FAD_NAD(P)-BINDING DOMAIN-CONTAINING PROTEIN-RELATED"/>
    <property type="match status" value="1"/>
</dbReference>
<protein>
    <submittedName>
        <fullName evidence="5">4-hydroxyacetophenone monooxygenase</fullName>
    </submittedName>
</protein>
<dbReference type="Gene3D" id="3.50.50.60">
    <property type="entry name" value="FAD/NAD(P)-binding domain"/>
    <property type="match status" value="3"/>
</dbReference>
<dbReference type="GO" id="GO:0050660">
    <property type="term" value="F:flavin adenine dinucleotide binding"/>
    <property type="evidence" value="ECO:0007669"/>
    <property type="project" value="InterPro"/>
</dbReference>
<organism evidence="5 6">
    <name type="scientific">Mycolicibacterium insubricum</name>
    <dbReference type="NCBI Taxonomy" id="444597"/>
    <lineage>
        <taxon>Bacteria</taxon>
        <taxon>Bacillati</taxon>
        <taxon>Actinomycetota</taxon>
        <taxon>Actinomycetes</taxon>
        <taxon>Mycobacteriales</taxon>
        <taxon>Mycobacteriaceae</taxon>
        <taxon>Mycolicibacterium</taxon>
    </lineage>
</organism>
<reference evidence="5 6" key="1">
    <citation type="submission" date="2016-12" db="EMBL/GenBank/DDBJ databases">
        <title>The new phylogeny of genus Mycobacterium.</title>
        <authorList>
            <person name="Tortoli E."/>
            <person name="Trovato A."/>
            <person name="Cirillo D.M."/>
        </authorList>
    </citation>
    <scope>NUCLEOTIDE SEQUENCE [LARGE SCALE GENOMIC DNA]</scope>
    <source>
        <strain evidence="5 6">DSM 45130</strain>
    </source>
</reference>
<keyword evidence="3" id="KW-0274">FAD</keyword>
<dbReference type="PRINTS" id="PR00411">
    <property type="entry name" value="PNDRDTASEI"/>
</dbReference>
<dbReference type="OrthoDB" id="5168853at2"/>
<evidence type="ECO:0000313" key="6">
    <source>
        <dbReference type="Proteomes" id="UP000192801"/>
    </source>
</evidence>